<evidence type="ECO:0000256" key="4">
    <source>
        <dbReference type="ARBA" id="ARBA00022692"/>
    </source>
</evidence>
<dbReference type="FunFam" id="1.20.5.110:FF:000006">
    <property type="entry name" value="Syntaxin 6"/>
    <property type="match status" value="1"/>
</dbReference>
<keyword evidence="6" id="KW-0175">Coiled coil</keyword>
<dbReference type="SUPFAM" id="SSF47661">
    <property type="entry name" value="t-snare proteins"/>
    <property type="match status" value="1"/>
</dbReference>
<dbReference type="GO" id="GO:0016192">
    <property type="term" value="P:vesicle-mediated transport"/>
    <property type="evidence" value="ECO:0007669"/>
    <property type="project" value="InterPro"/>
</dbReference>
<evidence type="ECO:0000256" key="1">
    <source>
        <dbReference type="ARBA" id="ARBA00004211"/>
    </source>
</evidence>
<dbReference type="PROSITE" id="PS00914">
    <property type="entry name" value="SYNTAXIN"/>
    <property type="match status" value="1"/>
</dbReference>
<evidence type="ECO:0000256" key="5">
    <source>
        <dbReference type="ARBA" id="ARBA00022989"/>
    </source>
</evidence>
<keyword evidence="4 9" id="KW-0812">Transmembrane</keyword>
<dbReference type="InterPro" id="IPR010989">
    <property type="entry name" value="SNARE"/>
</dbReference>
<accession>A0A5N5SZQ1</accession>
<keyword evidence="3" id="KW-0813">Transport</keyword>
<dbReference type="Proteomes" id="UP000326759">
    <property type="component" value="Unassembled WGS sequence"/>
</dbReference>
<dbReference type="Pfam" id="PF05739">
    <property type="entry name" value="SNARE"/>
    <property type="match status" value="1"/>
</dbReference>
<protein>
    <submittedName>
        <fullName evidence="11">Syntaxin-6</fullName>
    </submittedName>
</protein>
<reference evidence="11 12" key="1">
    <citation type="journal article" date="2019" name="PLoS Biol.">
        <title>Sex chromosomes control vertical transmission of feminizing Wolbachia symbionts in an isopod.</title>
        <authorList>
            <person name="Becking T."/>
            <person name="Chebbi M.A."/>
            <person name="Giraud I."/>
            <person name="Moumen B."/>
            <person name="Laverre T."/>
            <person name="Caubet Y."/>
            <person name="Peccoud J."/>
            <person name="Gilbert C."/>
            <person name="Cordaux R."/>
        </authorList>
    </citation>
    <scope>NUCLEOTIDE SEQUENCE [LARGE SCALE GENOMIC DNA]</scope>
    <source>
        <strain evidence="11">ANa2</strain>
        <tissue evidence="11">Whole body excluding digestive tract and cuticle</tissue>
    </source>
</reference>
<dbReference type="GO" id="GO:0006886">
    <property type="term" value="P:intracellular protein transport"/>
    <property type="evidence" value="ECO:0007669"/>
    <property type="project" value="InterPro"/>
</dbReference>
<dbReference type="SMART" id="SM00397">
    <property type="entry name" value="t_SNARE"/>
    <property type="match status" value="1"/>
</dbReference>
<comment type="subcellular location">
    <subcellularLocation>
        <location evidence="1">Membrane</location>
        <topology evidence="1">Single-pass type IV membrane protein</topology>
    </subcellularLocation>
</comment>
<evidence type="ECO:0000256" key="7">
    <source>
        <dbReference type="ARBA" id="ARBA00023136"/>
    </source>
</evidence>
<evidence type="ECO:0000256" key="2">
    <source>
        <dbReference type="ARBA" id="ARBA00009063"/>
    </source>
</evidence>
<sequence length="196" mass="22317">MVIKTLQYNLFCINPRKFKIDSTELNTRVNFIQETKREVQFMKDKISESKKENSSKQQTQSEDSPLKMPQAVTGNSSNTRYSRLVNEADSPSNEFVGQTLAQQELIIGQQNEQLEQLASSMGTLKTMSRQIGHEVDEQAVMLDDFGHEMEHTQSKMENTLGKIARVMRLTNDRRQWAAICALSGILAVVIVLFFVL</sequence>
<dbReference type="OrthoDB" id="546861at2759"/>
<dbReference type="GO" id="GO:0016020">
    <property type="term" value="C:membrane"/>
    <property type="evidence" value="ECO:0007669"/>
    <property type="project" value="UniProtKB-SubCell"/>
</dbReference>
<dbReference type="EMBL" id="SEYY01017113">
    <property type="protein sequence ID" value="KAB7499711.1"/>
    <property type="molecule type" value="Genomic_DNA"/>
</dbReference>
<dbReference type="InterPro" id="IPR000727">
    <property type="entry name" value="T_SNARE_dom"/>
</dbReference>
<evidence type="ECO:0000259" key="10">
    <source>
        <dbReference type="PROSITE" id="PS50192"/>
    </source>
</evidence>
<keyword evidence="7 9" id="KW-0472">Membrane</keyword>
<evidence type="ECO:0000313" key="11">
    <source>
        <dbReference type="EMBL" id="KAB7499711.1"/>
    </source>
</evidence>
<dbReference type="AlphaFoldDB" id="A0A5N5SZQ1"/>
<dbReference type="PANTHER" id="PTHR12791">
    <property type="entry name" value="GOLGI SNARE BET1-RELATED"/>
    <property type="match status" value="1"/>
</dbReference>
<keyword evidence="12" id="KW-1185">Reference proteome</keyword>
<dbReference type="Gene3D" id="1.20.58.90">
    <property type="match status" value="1"/>
</dbReference>
<feature type="domain" description="T-SNARE coiled-coil homology" evidence="10">
    <location>
        <begin position="104"/>
        <end position="166"/>
    </location>
</feature>
<dbReference type="SUPFAM" id="SSF58038">
    <property type="entry name" value="SNARE fusion complex"/>
    <property type="match status" value="1"/>
</dbReference>
<comment type="caution">
    <text evidence="11">The sequence shown here is derived from an EMBL/GenBank/DDBJ whole genome shotgun (WGS) entry which is preliminary data.</text>
</comment>
<evidence type="ECO:0000256" key="6">
    <source>
        <dbReference type="ARBA" id="ARBA00023054"/>
    </source>
</evidence>
<evidence type="ECO:0000256" key="9">
    <source>
        <dbReference type="SAM" id="Phobius"/>
    </source>
</evidence>
<keyword evidence="5 9" id="KW-1133">Transmembrane helix</keyword>
<feature type="region of interest" description="Disordered" evidence="8">
    <location>
        <begin position="45"/>
        <end position="78"/>
    </location>
</feature>
<evidence type="ECO:0000313" key="12">
    <source>
        <dbReference type="Proteomes" id="UP000326759"/>
    </source>
</evidence>
<evidence type="ECO:0000256" key="3">
    <source>
        <dbReference type="ARBA" id="ARBA00022448"/>
    </source>
</evidence>
<comment type="similarity">
    <text evidence="2">Belongs to the syntaxin family.</text>
</comment>
<name>A0A5N5SZQ1_9CRUS</name>
<proteinExistence type="inferred from homology"/>
<feature type="compositionally biased region" description="Basic and acidic residues" evidence="8">
    <location>
        <begin position="45"/>
        <end position="54"/>
    </location>
</feature>
<evidence type="ECO:0000256" key="8">
    <source>
        <dbReference type="SAM" id="MobiDB-lite"/>
    </source>
</evidence>
<gene>
    <name evidence="11" type="primary">Stx6</name>
    <name evidence="11" type="ORF">Anas_09959</name>
</gene>
<dbReference type="PROSITE" id="PS50192">
    <property type="entry name" value="T_SNARE"/>
    <property type="match status" value="1"/>
</dbReference>
<dbReference type="CDD" id="cd15851">
    <property type="entry name" value="SNARE_Syntaxin6"/>
    <property type="match status" value="1"/>
</dbReference>
<dbReference type="Gene3D" id="1.20.5.110">
    <property type="match status" value="1"/>
</dbReference>
<organism evidence="11 12">
    <name type="scientific">Armadillidium nasatum</name>
    <dbReference type="NCBI Taxonomy" id="96803"/>
    <lineage>
        <taxon>Eukaryota</taxon>
        <taxon>Metazoa</taxon>
        <taxon>Ecdysozoa</taxon>
        <taxon>Arthropoda</taxon>
        <taxon>Crustacea</taxon>
        <taxon>Multicrustacea</taxon>
        <taxon>Malacostraca</taxon>
        <taxon>Eumalacostraca</taxon>
        <taxon>Peracarida</taxon>
        <taxon>Isopoda</taxon>
        <taxon>Oniscidea</taxon>
        <taxon>Crinocheta</taxon>
        <taxon>Armadillidiidae</taxon>
        <taxon>Armadillidium</taxon>
    </lineage>
</organism>
<dbReference type="InterPro" id="IPR006012">
    <property type="entry name" value="Syntaxin/epimorphin_CS"/>
</dbReference>
<dbReference type="GO" id="GO:0005484">
    <property type="term" value="F:SNAP receptor activity"/>
    <property type="evidence" value="ECO:0007669"/>
    <property type="project" value="InterPro"/>
</dbReference>
<feature type="transmembrane region" description="Helical" evidence="9">
    <location>
        <begin position="176"/>
        <end position="195"/>
    </location>
</feature>